<dbReference type="STRING" id="1007103.GCA_000213315_02442"/>
<accession>A0A161U513</accession>
<feature type="compositionally biased region" description="Low complexity" evidence="1">
    <location>
        <begin position="914"/>
        <end position="923"/>
    </location>
</feature>
<organism evidence="3 4">
    <name type="scientific">Paenibacillus elgii</name>
    <dbReference type="NCBI Taxonomy" id="189691"/>
    <lineage>
        <taxon>Bacteria</taxon>
        <taxon>Bacillati</taxon>
        <taxon>Bacillota</taxon>
        <taxon>Bacilli</taxon>
        <taxon>Bacillales</taxon>
        <taxon>Paenibacillaceae</taxon>
        <taxon>Paenibacillus</taxon>
    </lineage>
</organism>
<feature type="region of interest" description="Disordered" evidence="1">
    <location>
        <begin position="893"/>
        <end position="932"/>
    </location>
</feature>
<dbReference type="AlphaFoldDB" id="A0A161U513"/>
<proteinExistence type="predicted"/>
<sequence length="1244" mass="130730">MVSAWLQKKLMPLRIVMTYVLIAALLALVWDAPARASGSGLSGSSFNPFSVTAEDTVYYSGYWLGSGNYTKETPVYHFAFSPAEELQAGDTIQVQLPYQYNFLGNSGFFWSPNVTVPGASVTSTVGGAPDSLFDAVTTQLSPDWHPALAFRLSKNVPAGASVDIRLANFLITPDYHHRSPGLEEFAIATSSNTAPLTAQHSIYMRSVANYYPDADTYATATATGYHFKFTVMQKIDPADNARITITFPQGMSLPASIGASSVKINGTAVSSAVVNGNQLILQPSVALPSYSGAAIDIDASAQIKNPASPGYYDFVLSTGVDPLPATRRIGIISASGASLADNPSGDKGYVSVAQNGNLRFMFASPTILKAGDTVTVTSPPGTLLTDLSVSPGDIRLDWPSEGLELDGTAASITRLADNQLQFVLPSNYYLDPDYHLVFELPNRFDQKYGAYDIQVTTSRTTKPATVQLLIAPPTVQNFTVAAGVKWAGASQVPYTFHFQTNVPLSADDGNTVTIVFPPQIAVPPGISPSFVTVNGLPAPSVSYSGFTHNLRVGIPKDIPLLGDVTVAISGNAGLTNPGPGTYSFSVFPNWDDYMKAQASIEYGTEPVVTGISAAPKEVRLKLGGTVVQQLQATARLSDGTAKDVTAATYGTLYSSSDANVAIVTADGLVQAKREGQAIVTVTNGSYSDTVQVAVEKADVPPPIVKVTGISAAPKEVRLKLGGTIVQQLQATARLSDGTAKDVMAATYGTLYGSSDANVAIVTADGLVQVKREGQATVTVTNGSYSDTVQVAVEKADVPPPSVSVTDISAAPKAVELKLGGTVSRQLQVTARLSDGTAKDVTAATYGTFYSSSNTTAVIVTTDGLIQAKQEGQAIITVAYGGYTAAVNVTVRAADSNSESSGDTNYGSSGGGTGSAPAPSTGSTVSQKKQSVEREIMASRGGTVELNGVASVTIPAGALPKDGTVKVAVVQAGESPSTAGRESLGSIVEFASTTGQFVGQPLKLTLTYDASKAGAGSKPAVYYYNETFARWVYLGGSVTGNGQITAESKRFAKIAVFPTRLTSFSDMTGHWAAIYVDRLVGMGVIHGFEDSTFRPDQTVTRAQLVKMIADALALKASGTPTRFVDRDSMPDWAKDAIADAVQAGIIQGYEEKGASWFKPDQPFTRAELVVVLARILEQNSAGGTKEIAGFTDQTDIPDWAQQAVQATFDKKIISGYPDGSFRSGNHVTRAEAVKMIYMLLDSLSM</sequence>
<dbReference type="Gene3D" id="2.60.40.1080">
    <property type="match status" value="3"/>
</dbReference>
<dbReference type="EMBL" id="LQRA01000048">
    <property type="protein sequence ID" value="KZE80426.1"/>
    <property type="molecule type" value="Genomic_DNA"/>
</dbReference>
<name>A0A161U513_9BACL</name>
<comment type="caution">
    <text evidence="3">The sequence shown here is derived from an EMBL/GenBank/DDBJ whole genome shotgun (WGS) entry which is preliminary data.</text>
</comment>
<dbReference type="InterPro" id="IPR008964">
    <property type="entry name" value="Invasin/intimin_cell_adhesion"/>
</dbReference>
<dbReference type="RefSeq" id="WP_063180218.1">
    <property type="nucleotide sequence ID" value="NZ_LQRA01000048.1"/>
</dbReference>
<feature type="domain" description="SLH" evidence="2">
    <location>
        <begin position="1186"/>
        <end position="1244"/>
    </location>
</feature>
<dbReference type="Proteomes" id="UP000076563">
    <property type="component" value="Unassembled WGS sequence"/>
</dbReference>
<dbReference type="SUPFAM" id="SSF49373">
    <property type="entry name" value="Invasin/intimin cell-adhesion fragments"/>
    <property type="match status" value="3"/>
</dbReference>
<evidence type="ECO:0000259" key="2">
    <source>
        <dbReference type="PROSITE" id="PS51272"/>
    </source>
</evidence>
<dbReference type="Pfam" id="PF02368">
    <property type="entry name" value="Big_2"/>
    <property type="match status" value="2"/>
</dbReference>
<evidence type="ECO:0000313" key="3">
    <source>
        <dbReference type="EMBL" id="KZE80426.1"/>
    </source>
</evidence>
<keyword evidence="4" id="KW-1185">Reference proteome</keyword>
<dbReference type="InterPro" id="IPR001119">
    <property type="entry name" value="SLH_dom"/>
</dbReference>
<dbReference type="PANTHER" id="PTHR43308">
    <property type="entry name" value="OUTER MEMBRANE PROTEIN ALPHA-RELATED"/>
    <property type="match status" value="1"/>
</dbReference>
<evidence type="ECO:0000256" key="1">
    <source>
        <dbReference type="SAM" id="MobiDB-lite"/>
    </source>
</evidence>
<dbReference type="SMART" id="SM00635">
    <property type="entry name" value="BID_2"/>
    <property type="match status" value="3"/>
</dbReference>
<dbReference type="InterPro" id="IPR051465">
    <property type="entry name" value="Cell_Envelope_Struct_Comp"/>
</dbReference>
<gene>
    <name evidence="3" type="ORF">AV654_13060</name>
</gene>
<feature type="domain" description="SLH" evidence="2">
    <location>
        <begin position="1119"/>
        <end position="1185"/>
    </location>
</feature>
<feature type="domain" description="SLH" evidence="2">
    <location>
        <begin position="1058"/>
        <end position="1118"/>
    </location>
</feature>
<dbReference type="PANTHER" id="PTHR43308:SF5">
    <property type="entry name" value="S-LAYER PROTEIN _ PEPTIDOGLYCAN ENDO-BETA-N-ACETYLGLUCOSAMINIDASE"/>
    <property type="match status" value="1"/>
</dbReference>
<dbReference type="Pfam" id="PF00395">
    <property type="entry name" value="SLH"/>
    <property type="match status" value="3"/>
</dbReference>
<dbReference type="PROSITE" id="PS51272">
    <property type="entry name" value="SLH"/>
    <property type="match status" value="3"/>
</dbReference>
<evidence type="ECO:0000313" key="4">
    <source>
        <dbReference type="Proteomes" id="UP000076563"/>
    </source>
</evidence>
<dbReference type="InterPro" id="IPR003343">
    <property type="entry name" value="Big_2"/>
</dbReference>
<protein>
    <recommendedName>
        <fullName evidence="2">SLH domain-containing protein</fullName>
    </recommendedName>
</protein>
<reference evidence="4" key="1">
    <citation type="submission" date="2016-01" db="EMBL/GenBank/DDBJ databases">
        <title>Draft genome of Chromobacterium sp. F49.</title>
        <authorList>
            <person name="Hong K.W."/>
        </authorList>
    </citation>
    <scope>NUCLEOTIDE SEQUENCE [LARGE SCALE GENOMIC DNA]</scope>
    <source>
        <strain evidence="4">M63</strain>
    </source>
</reference>